<keyword evidence="3" id="KW-1185">Reference proteome</keyword>
<feature type="region of interest" description="Disordered" evidence="1">
    <location>
        <begin position="133"/>
        <end position="170"/>
    </location>
</feature>
<reference evidence="2 3" key="1">
    <citation type="submission" date="2019-02" db="EMBL/GenBank/DDBJ databases">
        <title>Deep-cultivation of Planctomycetes and their phenomic and genomic characterization uncovers novel biology.</title>
        <authorList>
            <person name="Wiegand S."/>
            <person name="Jogler M."/>
            <person name="Boedeker C."/>
            <person name="Pinto D."/>
            <person name="Vollmers J."/>
            <person name="Rivas-Marin E."/>
            <person name="Kohn T."/>
            <person name="Peeters S.H."/>
            <person name="Heuer A."/>
            <person name="Rast P."/>
            <person name="Oberbeckmann S."/>
            <person name="Bunk B."/>
            <person name="Jeske O."/>
            <person name="Meyerdierks A."/>
            <person name="Storesund J.E."/>
            <person name="Kallscheuer N."/>
            <person name="Luecker S."/>
            <person name="Lage O.M."/>
            <person name="Pohl T."/>
            <person name="Merkel B.J."/>
            <person name="Hornburger P."/>
            <person name="Mueller R.-W."/>
            <person name="Bruemmer F."/>
            <person name="Labrenz M."/>
            <person name="Spormann A.M."/>
            <person name="Op den Camp H."/>
            <person name="Overmann J."/>
            <person name="Amann R."/>
            <person name="Jetten M.S.M."/>
            <person name="Mascher T."/>
            <person name="Medema M.H."/>
            <person name="Devos D.P."/>
            <person name="Kaster A.-K."/>
            <person name="Ovreas L."/>
            <person name="Rohde M."/>
            <person name="Galperin M.Y."/>
            <person name="Jogler C."/>
        </authorList>
    </citation>
    <scope>NUCLEOTIDE SEQUENCE [LARGE SCALE GENOMIC DNA]</scope>
    <source>
        <strain evidence="2 3">ElP</strain>
    </source>
</reference>
<dbReference type="OrthoDB" id="279226at2"/>
<proteinExistence type="predicted"/>
<name>A0A518H5K2_9BACT</name>
<feature type="compositionally biased region" description="Low complexity" evidence="1">
    <location>
        <begin position="141"/>
        <end position="156"/>
    </location>
</feature>
<feature type="compositionally biased region" description="Pro residues" evidence="1">
    <location>
        <begin position="34"/>
        <end position="47"/>
    </location>
</feature>
<evidence type="ECO:0000313" key="2">
    <source>
        <dbReference type="EMBL" id="QDV36110.1"/>
    </source>
</evidence>
<protein>
    <submittedName>
        <fullName evidence="2">Uncharacterized protein</fullName>
    </submittedName>
</protein>
<feature type="compositionally biased region" description="Basic and acidic residues" evidence="1">
    <location>
        <begin position="16"/>
        <end position="32"/>
    </location>
</feature>
<feature type="region of interest" description="Disordered" evidence="1">
    <location>
        <begin position="1"/>
        <end position="104"/>
    </location>
</feature>
<evidence type="ECO:0000313" key="3">
    <source>
        <dbReference type="Proteomes" id="UP000317835"/>
    </source>
</evidence>
<sequence length="344" mass="36509">MTGQTTCPHCGSILDPTRDRDPRAPEGREDRLPAGPPAPGSFPPPDGGEPGGASVGASVALLGIDLERPTTSARPIEGRPRGGDVAAGRPLPDDEDDEPGEHGSAWPVALLAGYASAMTLACAWLWWTGHRGGDESPRPPRSAAPAAPEAPVEGPGPLAGESGLVEPPESVAEGCRVGLGDTLRLDALELTPLGVSVGRVELQRTRVDGRAERRPGGDRAMHLRVRLRNASDSLVFAPIDASLVREPDRRLPETFVEDASGGRVYAYRLPVSSEWGILGQEFRDLRPGEVLETTIVSDTDAPSRLDGPLTWRLRVRIDPETTAVVGVSFEAPRAEPKRGSDRDE</sequence>
<dbReference type="RefSeq" id="WP_145272157.1">
    <property type="nucleotide sequence ID" value="NZ_CP036426.1"/>
</dbReference>
<dbReference type="EMBL" id="CP036426">
    <property type="protein sequence ID" value="QDV36110.1"/>
    <property type="molecule type" value="Genomic_DNA"/>
</dbReference>
<accession>A0A518H5K2</accession>
<dbReference type="KEGG" id="tpla:ElP_40220"/>
<gene>
    <name evidence="2" type="ORF">ElP_40220</name>
</gene>
<evidence type="ECO:0000256" key="1">
    <source>
        <dbReference type="SAM" id="MobiDB-lite"/>
    </source>
</evidence>
<organism evidence="2 3">
    <name type="scientific">Tautonia plasticadhaerens</name>
    <dbReference type="NCBI Taxonomy" id="2527974"/>
    <lineage>
        <taxon>Bacteria</taxon>
        <taxon>Pseudomonadati</taxon>
        <taxon>Planctomycetota</taxon>
        <taxon>Planctomycetia</taxon>
        <taxon>Isosphaerales</taxon>
        <taxon>Isosphaeraceae</taxon>
        <taxon>Tautonia</taxon>
    </lineage>
</organism>
<dbReference type="Proteomes" id="UP000317835">
    <property type="component" value="Chromosome"/>
</dbReference>
<dbReference type="AlphaFoldDB" id="A0A518H5K2"/>